<sequence length="54" mass="6256">MARDLEKADCLEGAKLIYSMWPGYIERSPHNIRDWCTKHGIEFEIIHTSGHADI</sequence>
<name>X1DPS2_9ZZZZ</name>
<dbReference type="EMBL" id="BART01038705">
    <property type="protein sequence ID" value="GAH06959.1"/>
    <property type="molecule type" value="Genomic_DNA"/>
</dbReference>
<gene>
    <name evidence="1" type="ORF">S01H4_64039</name>
</gene>
<dbReference type="AlphaFoldDB" id="X1DPS2"/>
<comment type="caution">
    <text evidence="1">The sequence shown here is derived from an EMBL/GenBank/DDBJ whole genome shotgun (WGS) entry which is preliminary data.</text>
</comment>
<proteinExistence type="predicted"/>
<accession>X1DPS2</accession>
<evidence type="ECO:0000313" key="1">
    <source>
        <dbReference type="EMBL" id="GAH06959.1"/>
    </source>
</evidence>
<feature type="non-terminal residue" evidence="1">
    <location>
        <position position="54"/>
    </location>
</feature>
<protein>
    <submittedName>
        <fullName evidence="1">Uncharacterized protein</fullName>
    </submittedName>
</protein>
<organism evidence="1">
    <name type="scientific">marine sediment metagenome</name>
    <dbReference type="NCBI Taxonomy" id="412755"/>
    <lineage>
        <taxon>unclassified sequences</taxon>
        <taxon>metagenomes</taxon>
        <taxon>ecological metagenomes</taxon>
    </lineage>
</organism>
<reference evidence="1" key="1">
    <citation type="journal article" date="2014" name="Front. Microbiol.">
        <title>High frequency of phylogenetically diverse reductive dehalogenase-homologous genes in deep subseafloor sedimentary metagenomes.</title>
        <authorList>
            <person name="Kawai M."/>
            <person name="Futagami T."/>
            <person name="Toyoda A."/>
            <person name="Takaki Y."/>
            <person name="Nishi S."/>
            <person name="Hori S."/>
            <person name="Arai W."/>
            <person name="Tsubouchi T."/>
            <person name="Morono Y."/>
            <person name="Uchiyama I."/>
            <person name="Ito T."/>
            <person name="Fujiyama A."/>
            <person name="Inagaki F."/>
            <person name="Takami H."/>
        </authorList>
    </citation>
    <scope>NUCLEOTIDE SEQUENCE</scope>
    <source>
        <strain evidence="1">Expedition CK06-06</strain>
    </source>
</reference>